<name>A0ABD3M2D8_9STRA</name>
<protein>
    <submittedName>
        <fullName evidence="1">Uncharacterized protein</fullName>
    </submittedName>
</protein>
<proteinExistence type="predicted"/>
<dbReference type="AlphaFoldDB" id="A0ABD3M2D8"/>
<evidence type="ECO:0000313" key="2">
    <source>
        <dbReference type="Proteomes" id="UP001530293"/>
    </source>
</evidence>
<dbReference type="EMBL" id="JALLBG020000280">
    <property type="protein sequence ID" value="KAL3756998.1"/>
    <property type="molecule type" value="Genomic_DNA"/>
</dbReference>
<organism evidence="1 2">
    <name type="scientific">Discostella pseudostelligera</name>
    <dbReference type="NCBI Taxonomy" id="259834"/>
    <lineage>
        <taxon>Eukaryota</taxon>
        <taxon>Sar</taxon>
        <taxon>Stramenopiles</taxon>
        <taxon>Ochrophyta</taxon>
        <taxon>Bacillariophyta</taxon>
        <taxon>Coscinodiscophyceae</taxon>
        <taxon>Thalassiosirophycidae</taxon>
        <taxon>Stephanodiscales</taxon>
        <taxon>Stephanodiscaceae</taxon>
        <taxon>Discostella</taxon>
    </lineage>
</organism>
<comment type="caution">
    <text evidence="1">The sequence shown here is derived from an EMBL/GenBank/DDBJ whole genome shotgun (WGS) entry which is preliminary data.</text>
</comment>
<gene>
    <name evidence="1" type="ORF">ACHAWU_007025</name>
</gene>
<keyword evidence="2" id="KW-1185">Reference proteome</keyword>
<dbReference type="Proteomes" id="UP001530293">
    <property type="component" value="Unassembled WGS sequence"/>
</dbReference>
<reference evidence="1 2" key="1">
    <citation type="submission" date="2024-10" db="EMBL/GenBank/DDBJ databases">
        <title>Updated reference genomes for cyclostephanoid diatoms.</title>
        <authorList>
            <person name="Roberts W.R."/>
            <person name="Alverson A.J."/>
        </authorList>
    </citation>
    <scope>NUCLEOTIDE SEQUENCE [LARGE SCALE GENOMIC DNA]</scope>
    <source>
        <strain evidence="1 2">AJA232-27</strain>
    </source>
</reference>
<evidence type="ECO:0000313" key="1">
    <source>
        <dbReference type="EMBL" id="KAL3756998.1"/>
    </source>
</evidence>
<accession>A0ABD3M2D8</accession>
<sequence>MVVSTDNANTRLMLNTDLCLVYDIDNNVPCCTSDSCIDIIAAAMKCPVLSIVQLTCKLSRWSNKCWAVVGSAPNNINNAPFYSAFTESWNKATTIGRSNLTLLGESC</sequence>